<dbReference type="AlphaFoldDB" id="A0A852T2I6"/>
<dbReference type="Pfam" id="PF02350">
    <property type="entry name" value="Epimerase_2"/>
    <property type="match status" value="1"/>
</dbReference>
<gene>
    <name evidence="3" type="ORF">BJ963_002329</name>
</gene>
<comment type="similarity">
    <text evidence="1">Belongs to the UDP-N-acetylglucosamine 2-epimerase family.</text>
</comment>
<dbReference type="GO" id="GO:0008761">
    <property type="term" value="F:UDP-N-acetylglucosamine 2-epimerase activity"/>
    <property type="evidence" value="ECO:0007669"/>
    <property type="project" value="UniProtKB-EC"/>
</dbReference>
<dbReference type="PANTHER" id="PTHR43174:SF1">
    <property type="entry name" value="UDP-N-ACETYLGLUCOSAMINE 2-EPIMERASE"/>
    <property type="match status" value="1"/>
</dbReference>
<evidence type="ECO:0000259" key="2">
    <source>
        <dbReference type="Pfam" id="PF02350"/>
    </source>
</evidence>
<evidence type="ECO:0000256" key="1">
    <source>
        <dbReference type="RuleBase" id="RU003513"/>
    </source>
</evidence>
<reference evidence="3 4" key="1">
    <citation type="submission" date="2020-07" db="EMBL/GenBank/DDBJ databases">
        <title>Sequencing the genomes of 1000 actinobacteria strains.</title>
        <authorList>
            <person name="Klenk H.-P."/>
        </authorList>
    </citation>
    <scope>NUCLEOTIDE SEQUENCE [LARGE SCALE GENOMIC DNA]</scope>
    <source>
        <strain evidence="3 4">DSM 23871</strain>
    </source>
</reference>
<comment type="caution">
    <text evidence="3">The sequence shown here is derived from an EMBL/GenBank/DDBJ whole genome shotgun (WGS) entry which is preliminary data.</text>
</comment>
<dbReference type="InterPro" id="IPR029767">
    <property type="entry name" value="WecB-like"/>
</dbReference>
<evidence type="ECO:0000313" key="4">
    <source>
        <dbReference type="Proteomes" id="UP000589620"/>
    </source>
</evidence>
<proteinExistence type="inferred from homology"/>
<keyword evidence="4" id="KW-1185">Reference proteome</keyword>
<dbReference type="InterPro" id="IPR003331">
    <property type="entry name" value="UDP_GlcNAc_Epimerase_2_dom"/>
</dbReference>
<sequence length="358" mass="38710">MSDDIAVVLGTRPEIIKLGPVVRELGRRARVIHTGQHWDDTMSGQHLREQGLPERIEHLTGIGGDPRVVQIAAGIGQLAMAFQERRPRAIIVQGDTNSTSIGAQTGNYLGIPVIHVEAGLRSRDRDMPEEINRLVVGAVADIHCAATPHNAANLLSEGVDADRIEITGNTVVEATHRALQQSAPQIDLQTDGPFILATIHRPENTDDPAALLRILRALTQLPLPAVFVAHPRTIAAALRFELSDWLNGIDLLESVSHTQFLHLAQRASLIVSDSGGIQEEVTVLKKPLLVVRNSTERPESIHAGFAVLVKPDESIEAAAHRMLGNPDLLTRLQETPSPYGDGAAGRRIAELARRLAAG</sequence>
<accession>A0A852T2I6</accession>
<dbReference type="RefSeq" id="WP_179456806.1">
    <property type="nucleotide sequence ID" value="NZ_BAAAPX010000001.1"/>
</dbReference>
<dbReference type="PANTHER" id="PTHR43174">
    <property type="entry name" value="UDP-N-ACETYLGLUCOSAMINE 2-EPIMERASE"/>
    <property type="match status" value="1"/>
</dbReference>
<dbReference type="Proteomes" id="UP000589620">
    <property type="component" value="Unassembled WGS sequence"/>
</dbReference>
<dbReference type="EC" id="5.1.3.14" evidence="3"/>
<dbReference type="SUPFAM" id="SSF53756">
    <property type="entry name" value="UDP-Glycosyltransferase/glycogen phosphorylase"/>
    <property type="match status" value="1"/>
</dbReference>
<evidence type="ECO:0000313" key="3">
    <source>
        <dbReference type="EMBL" id="NYD74810.1"/>
    </source>
</evidence>
<keyword evidence="1 3" id="KW-0413">Isomerase</keyword>
<protein>
    <submittedName>
        <fullName evidence="3">UDP-N-acetylglucosamine 2-epimerase (Non-hydrolyzing)</fullName>
        <ecNumber evidence="3">5.1.3.14</ecNumber>
    </submittedName>
</protein>
<dbReference type="Gene3D" id="3.40.50.2000">
    <property type="entry name" value="Glycogen Phosphorylase B"/>
    <property type="match status" value="2"/>
</dbReference>
<organism evidence="3 4">
    <name type="scientific">Leifsonia soli</name>
    <dbReference type="NCBI Taxonomy" id="582665"/>
    <lineage>
        <taxon>Bacteria</taxon>
        <taxon>Bacillati</taxon>
        <taxon>Actinomycetota</taxon>
        <taxon>Actinomycetes</taxon>
        <taxon>Micrococcales</taxon>
        <taxon>Microbacteriaceae</taxon>
        <taxon>Leifsonia</taxon>
    </lineage>
</organism>
<name>A0A852T2I6_9MICO</name>
<dbReference type="CDD" id="cd03786">
    <property type="entry name" value="GTB_UDP-GlcNAc_2-Epimerase"/>
    <property type="match status" value="1"/>
</dbReference>
<dbReference type="NCBIfam" id="TIGR00236">
    <property type="entry name" value="wecB"/>
    <property type="match status" value="1"/>
</dbReference>
<feature type="domain" description="UDP-N-acetylglucosamine 2-epimerase" evidence="2">
    <location>
        <begin position="29"/>
        <end position="351"/>
    </location>
</feature>
<dbReference type="EMBL" id="JACCBJ010000001">
    <property type="protein sequence ID" value="NYD74810.1"/>
    <property type="molecule type" value="Genomic_DNA"/>
</dbReference>